<dbReference type="Pfam" id="PF18143">
    <property type="entry name" value="HAD_SAK_2"/>
    <property type="match status" value="1"/>
</dbReference>
<name>B8BY39_THAPS</name>
<dbReference type="InParanoid" id="B8BY39"/>
<reference evidence="2 3" key="2">
    <citation type="journal article" date="2008" name="Nature">
        <title>The Phaeodactylum genome reveals the evolutionary history of diatom genomes.</title>
        <authorList>
            <person name="Bowler C."/>
            <person name="Allen A.E."/>
            <person name="Badger J.H."/>
            <person name="Grimwood J."/>
            <person name="Jabbari K."/>
            <person name="Kuo A."/>
            <person name="Maheswari U."/>
            <person name="Martens C."/>
            <person name="Maumus F."/>
            <person name="Otillar R.P."/>
            <person name="Rayko E."/>
            <person name="Salamov A."/>
            <person name="Vandepoele K."/>
            <person name="Beszteri B."/>
            <person name="Gruber A."/>
            <person name="Heijde M."/>
            <person name="Katinka M."/>
            <person name="Mock T."/>
            <person name="Valentin K."/>
            <person name="Verret F."/>
            <person name="Berges J.A."/>
            <person name="Brownlee C."/>
            <person name="Cadoret J.P."/>
            <person name="Chiovitti A."/>
            <person name="Choi C.J."/>
            <person name="Coesel S."/>
            <person name="De Martino A."/>
            <person name="Detter J.C."/>
            <person name="Durkin C."/>
            <person name="Falciatore A."/>
            <person name="Fournet J."/>
            <person name="Haruta M."/>
            <person name="Huysman M.J."/>
            <person name="Jenkins B.D."/>
            <person name="Jiroutova K."/>
            <person name="Jorgensen R.E."/>
            <person name="Joubert Y."/>
            <person name="Kaplan A."/>
            <person name="Kroger N."/>
            <person name="Kroth P.G."/>
            <person name="La Roche J."/>
            <person name="Lindquist E."/>
            <person name="Lommer M."/>
            <person name="Martin-Jezequel V."/>
            <person name="Lopez P.J."/>
            <person name="Lucas S."/>
            <person name="Mangogna M."/>
            <person name="McGinnis K."/>
            <person name="Medlin L.K."/>
            <person name="Montsant A."/>
            <person name="Oudot-Le Secq M.P."/>
            <person name="Napoli C."/>
            <person name="Obornik M."/>
            <person name="Parker M.S."/>
            <person name="Petit J.L."/>
            <person name="Porcel B.M."/>
            <person name="Poulsen N."/>
            <person name="Robison M."/>
            <person name="Rychlewski L."/>
            <person name="Rynearson T.A."/>
            <person name="Schmutz J."/>
            <person name="Shapiro H."/>
            <person name="Siaut M."/>
            <person name="Stanley M."/>
            <person name="Sussman M.R."/>
            <person name="Taylor A.R."/>
            <person name="Vardi A."/>
            <person name="von Dassow P."/>
            <person name="Vyverman W."/>
            <person name="Willis A."/>
            <person name="Wyrwicz L.S."/>
            <person name="Rokhsar D.S."/>
            <person name="Weissenbach J."/>
            <person name="Armbrust E.V."/>
            <person name="Green B.R."/>
            <person name="Van de Peer Y."/>
            <person name="Grigoriev I.V."/>
        </authorList>
    </citation>
    <scope>NUCLEOTIDE SEQUENCE [LARGE SCALE GENOMIC DNA]</scope>
    <source>
        <strain evidence="2 3">CCMP1335</strain>
    </source>
</reference>
<evidence type="ECO:0000256" key="1">
    <source>
        <dbReference type="SAM" id="MobiDB-lite"/>
    </source>
</evidence>
<dbReference type="PaxDb" id="35128-Thaps3551"/>
<reference evidence="2 3" key="1">
    <citation type="journal article" date="2004" name="Science">
        <title>The genome of the diatom Thalassiosira pseudonana: ecology, evolution, and metabolism.</title>
        <authorList>
            <person name="Armbrust E.V."/>
            <person name="Berges J.A."/>
            <person name="Bowler C."/>
            <person name="Green B.R."/>
            <person name="Martinez D."/>
            <person name="Putnam N.H."/>
            <person name="Zhou S."/>
            <person name="Allen A.E."/>
            <person name="Apt K.E."/>
            <person name="Bechner M."/>
            <person name="Brzezinski M.A."/>
            <person name="Chaal B.K."/>
            <person name="Chiovitti A."/>
            <person name="Davis A.K."/>
            <person name="Demarest M.S."/>
            <person name="Detter J.C."/>
            <person name="Glavina T."/>
            <person name="Goodstein D."/>
            <person name="Hadi M.Z."/>
            <person name="Hellsten U."/>
            <person name="Hildebrand M."/>
            <person name="Jenkins B.D."/>
            <person name="Jurka J."/>
            <person name="Kapitonov V.V."/>
            <person name="Kroger N."/>
            <person name="Lau W.W."/>
            <person name="Lane T.W."/>
            <person name="Larimer F.W."/>
            <person name="Lippmeier J.C."/>
            <person name="Lucas S."/>
            <person name="Medina M."/>
            <person name="Montsant A."/>
            <person name="Obornik M."/>
            <person name="Parker M.S."/>
            <person name="Palenik B."/>
            <person name="Pazour G.J."/>
            <person name="Richardson P.M."/>
            <person name="Rynearson T.A."/>
            <person name="Saito M.A."/>
            <person name="Schwartz D.C."/>
            <person name="Thamatrakoln K."/>
            <person name="Valentin K."/>
            <person name="Vardi A."/>
            <person name="Wilkerson F.P."/>
            <person name="Rokhsar D.S."/>
        </authorList>
    </citation>
    <scope>NUCLEOTIDE SEQUENCE [LARGE SCALE GENOMIC DNA]</scope>
    <source>
        <strain evidence="2 3">CCMP1335</strain>
    </source>
</reference>
<sequence>MTTSRNSRKRGAPIVDIIFLDIDGVLLPFGGDSKAEDAFTGGCIFPNRTMQALTVLLHKLRSVSMDQTVANPRNGSIRPHPSVDTSSVNGSVPTNNEDVSITNATSSATCSQLNCKTIQGNAVFVLSSTWRARPEFIQDILTSFGAYAIANHTDEAVAGIPVQQLWEPHLDSFFDICDPMYHATRHEEIYKWVNSHVNGRNSKAKGHQQYVVRSWIALDDEDIVNVKDVEEVNPNAFKHAVQPESSVGLAVEHSDIALQLVKDQMREFYCVS</sequence>
<organism evidence="2 3">
    <name type="scientific">Thalassiosira pseudonana</name>
    <name type="common">Marine diatom</name>
    <name type="synonym">Cyclotella nana</name>
    <dbReference type="NCBI Taxonomy" id="35128"/>
    <lineage>
        <taxon>Eukaryota</taxon>
        <taxon>Sar</taxon>
        <taxon>Stramenopiles</taxon>
        <taxon>Ochrophyta</taxon>
        <taxon>Bacillariophyta</taxon>
        <taxon>Coscinodiscophyceae</taxon>
        <taxon>Thalassiosirophycidae</taxon>
        <taxon>Thalassiosirales</taxon>
        <taxon>Thalassiosiraceae</taxon>
        <taxon>Thalassiosira</taxon>
    </lineage>
</organism>
<dbReference type="GeneID" id="7441896"/>
<feature type="compositionally biased region" description="Polar residues" evidence="1">
    <location>
        <begin position="83"/>
        <end position="92"/>
    </location>
</feature>
<dbReference type="Proteomes" id="UP000001449">
    <property type="component" value="Chromosome 3"/>
</dbReference>
<keyword evidence="3" id="KW-1185">Reference proteome</keyword>
<evidence type="ECO:0000313" key="3">
    <source>
        <dbReference type="Proteomes" id="UP000001449"/>
    </source>
</evidence>
<gene>
    <name evidence="2" type="ORF">THAPSDRAFT_3551</name>
</gene>
<protein>
    <submittedName>
        <fullName evidence="2">Uncharacterized protein</fullName>
    </submittedName>
</protein>
<dbReference type="HOGENOM" id="CLU_1024830_0_0_1"/>
<dbReference type="EMBL" id="CM000640">
    <property type="protein sequence ID" value="EED94310.1"/>
    <property type="molecule type" value="Genomic_DNA"/>
</dbReference>
<dbReference type="AlphaFoldDB" id="B8BY39"/>
<feature type="region of interest" description="Disordered" evidence="1">
    <location>
        <begin position="69"/>
        <end position="92"/>
    </location>
</feature>
<dbReference type="KEGG" id="tps:THAPSDRAFT_3551"/>
<accession>B8BY39</accession>
<dbReference type="eggNOG" id="ENOG502SFM0">
    <property type="taxonomic scope" value="Eukaryota"/>
</dbReference>
<proteinExistence type="predicted"/>
<evidence type="ECO:0000313" key="2">
    <source>
        <dbReference type="EMBL" id="EED94310.1"/>
    </source>
</evidence>
<dbReference type="RefSeq" id="XP_002288874.1">
    <property type="nucleotide sequence ID" value="XM_002288838.1"/>
</dbReference>